<sequence>MSSPSTISGQIAAAVASAPSATGAVQPHCTHNARPEDLPGSVVALIGYHRPPLPTACRPDEP</sequence>
<comment type="caution">
    <text evidence="1">The sequence shown here is derived from an EMBL/GenBank/DDBJ whole genome shotgun (WGS) entry which is preliminary data.</text>
</comment>
<name>A0ABX0BX28_9PSEU</name>
<dbReference type="Proteomes" id="UP000470404">
    <property type="component" value="Unassembled WGS sequence"/>
</dbReference>
<dbReference type="EMBL" id="JAAGNC010000094">
    <property type="protein sequence ID" value="NEC57857.1"/>
    <property type="molecule type" value="Genomic_DNA"/>
</dbReference>
<gene>
    <name evidence="1" type="ORF">G3I59_20215</name>
</gene>
<protein>
    <submittedName>
        <fullName evidence="1">Uncharacterized protein</fullName>
    </submittedName>
</protein>
<reference evidence="1 2" key="1">
    <citation type="submission" date="2020-01" db="EMBL/GenBank/DDBJ databases">
        <title>Insect and environment-associated Actinomycetes.</title>
        <authorList>
            <person name="Currrie C."/>
            <person name="Chevrette M."/>
            <person name="Carlson C."/>
            <person name="Stubbendieck R."/>
            <person name="Wendt-Pienkowski E."/>
        </authorList>
    </citation>
    <scope>NUCLEOTIDE SEQUENCE [LARGE SCALE GENOMIC DNA]</scope>
    <source>
        <strain evidence="1 2">SID8386</strain>
    </source>
</reference>
<dbReference type="RefSeq" id="WP_163069783.1">
    <property type="nucleotide sequence ID" value="NZ_JAAGNC010000094.1"/>
</dbReference>
<accession>A0ABX0BX28</accession>
<evidence type="ECO:0000313" key="2">
    <source>
        <dbReference type="Proteomes" id="UP000470404"/>
    </source>
</evidence>
<evidence type="ECO:0000313" key="1">
    <source>
        <dbReference type="EMBL" id="NEC57857.1"/>
    </source>
</evidence>
<organism evidence="1 2">
    <name type="scientific">Amycolatopsis rubida</name>
    <dbReference type="NCBI Taxonomy" id="112413"/>
    <lineage>
        <taxon>Bacteria</taxon>
        <taxon>Bacillati</taxon>
        <taxon>Actinomycetota</taxon>
        <taxon>Actinomycetes</taxon>
        <taxon>Pseudonocardiales</taxon>
        <taxon>Pseudonocardiaceae</taxon>
        <taxon>Amycolatopsis</taxon>
    </lineage>
</organism>
<keyword evidence="2" id="KW-1185">Reference proteome</keyword>
<proteinExistence type="predicted"/>